<evidence type="ECO:0000313" key="3">
    <source>
        <dbReference type="Proteomes" id="UP001153050"/>
    </source>
</evidence>
<dbReference type="Proteomes" id="UP001153050">
    <property type="component" value="Unassembled WGS sequence"/>
</dbReference>
<feature type="transmembrane region" description="Helical" evidence="1">
    <location>
        <begin position="36"/>
        <end position="58"/>
    </location>
</feature>
<keyword evidence="1" id="KW-0472">Membrane</keyword>
<feature type="transmembrane region" description="Helical" evidence="1">
    <location>
        <begin position="70"/>
        <end position="90"/>
    </location>
</feature>
<organism evidence="2 3">
    <name type="scientific">Mesorhizobium escarrei</name>
    <dbReference type="NCBI Taxonomy" id="666018"/>
    <lineage>
        <taxon>Bacteria</taxon>
        <taxon>Pseudomonadati</taxon>
        <taxon>Pseudomonadota</taxon>
        <taxon>Alphaproteobacteria</taxon>
        <taxon>Hyphomicrobiales</taxon>
        <taxon>Phyllobacteriaceae</taxon>
        <taxon>Mesorhizobium</taxon>
    </lineage>
</organism>
<name>A0ABM9DF24_9HYPH</name>
<evidence type="ECO:0000256" key="1">
    <source>
        <dbReference type="SAM" id="Phobius"/>
    </source>
</evidence>
<accession>A0ABM9DF24</accession>
<reference evidence="2 3" key="1">
    <citation type="submission" date="2022-03" db="EMBL/GenBank/DDBJ databases">
        <authorList>
            <person name="Brunel B."/>
        </authorList>
    </citation>
    <scope>NUCLEOTIDE SEQUENCE [LARGE SCALE GENOMIC DNA]</scope>
    <source>
        <strain evidence="2">STM5069sample</strain>
    </source>
</reference>
<sequence length="193" mass="20586">MNTASNMTRGFVSSTKSGRRVVRPERECNCGRERGIAVIFMAIFLSAFAAMGVITAKVAGKTVAIKVKPVFIMLSGALTILVMEACRVGIPTAFVVSRASGRHEEADRVARIETSLVRAPMVVAVGRVLYALVSVTDHLTGGLDDVTLGLLDNRRGLDLLAIHIAAACPRVLPPGRGIVCADLAMQAEENERK</sequence>
<dbReference type="EMBL" id="CAKXZT010000002">
    <property type="protein sequence ID" value="CAH2395153.1"/>
    <property type="molecule type" value="Genomic_DNA"/>
</dbReference>
<comment type="caution">
    <text evidence="2">The sequence shown here is derived from an EMBL/GenBank/DDBJ whole genome shotgun (WGS) entry which is preliminary data.</text>
</comment>
<proteinExistence type="predicted"/>
<keyword evidence="1" id="KW-0812">Transmembrane</keyword>
<keyword evidence="3" id="KW-1185">Reference proteome</keyword>
<gene>
    <name evidence="2" type="ORF">MES5069_100016</name>
</gene>
<keyword evidence="1" id="KW-1133">Transmembrane helix</keyword>
<evidence type="ECO:0000313" key="2">
    <source>
        <dbReference type="EMBL" id="CAH2395153.1"/>
    </source>
</evidence>
<protein>
    <submittedName>
        <fullName evidence="2">Uncharacterized protein</fullName>
    </submittedName>
</protein>